<dbReference type="PANTHER" id="PTHR30217">
    <property type="entry name" value="PEPTIDASE U32 FAMILY"/>
    <property type="match status" value="1"/>
</dbReference>
<organism evidence="1 2">
    <name type="scientific">Paralabilibaculum antarcticum</name>
    <dbReference type="NCBI Taxonomy" id="2912572"/>
    <lineage>
        <taxon>Bacteria</taxon>
        <taxon>Pseudomonadati</taxon>
        <taxon>Bacteroidota</taxon>
        <taxon>Bacteroidia</taxon>
        <taxon>Marinilabiliales</taxon>
        <taxon>Marinifilaceae</taxon>
        <taxon>Paralabilibaculum</taxon>
    </lineage>
</organism>
<sequence length="658" mass="75202">MKKPELLLPVGNPEMFHAAIKGGADAVYLGLRQFNARGRATNFSVSQLQSLLKLAYKNNIKVYLTLNTVIKNDEIADLLDTLNLVKKSSISAIIIQDWGVYHLVKKHFPEITVHASTQMANHNSLGAIYSQQKDFERVVMARELTLPELKEIKKKSDIELEIFMHGALCYSFSGMCLFSSYLGGSGANRGLCAQPCRRFYQSGKQKSYVFSLKDNQAVEVLPELIKIGIESIKVEGRMKPAEFVYNVSRAYREVIDNNNIETAKKLLNYDMGREKTGYFLAGNVSSAITQNTNTGILIGEVLERVNDRVIISSDHELKLGNRIRIKQRSGEPQKAIKIKEIDLLEEGVYKVNAKDAIARSGDQVYLAGLQEEKFSSKFTEEGKPLPINMHRGARTKIVKSLGKKDSPKKEQIYVRIDSMAWLRKIHLNEMDYLILNLKKSEWKELRLNAPFLQKNAGKIFIELPKFIPENDIDFYKDICDKAMKNGYQNFMISHLSQKLIVPAKARIACNENVYLFNEAAVAHVQEEGINLYTHPQENDLENLLLGNDRFGIIPVYFYPQLFFSRMPVKLHKEDELIDDMQGEFDKDLRDGITIVYPKHPVTWMQQKNNLIKEGFKRFMIDLTHEKPSSNTFKRLIKNFQQAKQAQPSTSFNMKKGLK</sequence>
<protein>
    <submittedName>
        <fullName evidence="1">U32 family peptidase</fullName>
    </submittedName>
</protein>
<dbReference type="PANTHER" id="PTHR30217:SF10">
    <property type="entry name" value="23S RRNA 5-HYDROXYCYTIDINE C2501 SYNTHASE"/>
    <property type="match status" value="1"/>
</dbReference>
<gene>
    <name evidence="1" type="ORF">L3049_00415</name>
</gene>
<dbReference type="RefSeq" id="WP_275107791.1">
    <property type="nucleotide sequence ID" value="NZ_JAKJSC010000001.1"/>
</dbReference>
<dbReference type="InterPro" id="IPR001539">
    <property type="entry name" value="Peptidase_U32"/>
</dbReference>
<comment type="caution">
    <text evidence="1">The sequence shown here is derived from an EMBL/GenBank/DDBJ whole genome shotgun (WGS) entry which is preliminary data.</text>
</comment>
<dbReference type="Pfam" id="PF01136">
    <property type="entry name" value="Peptidase_U32"/>
    <property type="match status" value="1"/>
</dbReference>
<evidence type="ECO:0000313" key="1">
    <source>
        <dbReference type="EMBL" id="MDE5416449.1"/>
    </source>
</evidence>
<accession>A0ABT5VLZ5</accession>
<reference evidence="1 2" key="1">
    <citation type="submission" date="2022-01" db="EMBL/GenBank/DDBJ databases">
        <title>Labilibaculum sp. nov, a marine bacterium isolated from Antarctica.</title>
        <authorList>
            <person name="Dai W."/>
        </authorList>
    </citation>
    <scope>NUCLEOTIDE SEQUENCE [LARGE SCALE GENOMIC DNA]</scope>
    <source>
        <strain evidence="1 2">DW002</strain>
    </source>
</reference>
<evidence type="ECO:0000313" key="2">
    <source>
        <dbReference type="Proteomes" id="UP001528920"/>
    </source>
</evidence>
<dbReference type="Proteomes" id="UP001528920">
    <property type="component" value="Unassembled WGS sequence"/>
</dbReference>
<dbReference type="InterPro" id="IPR051454">
    <property type="entry name" value="RNA/ubiquinone_mod_enzymes"/>
</dbReference>
<keyword evidence="2" id="KW-1185">Reference proteome</keyword>
<dbReference type="EMBL" id="JAKJSC010000001">
    <property type="protein sequence ID" value="MDE5416449.1"/>
    <property type="molecule type" value="Genomic_DNA"/>
</dbReference>
<name>A0ABT5VLZ5_9BACT</name>
<proteinExistence type="predicted"/>